<accession>A0ABT7SX68</accession>
<dbReference type="InterPro" id="IPR014524">
    <property type="entry name" value="BamC"/>
</dbReference>
<gene>
    <name evidence="6 7" type="primary">bamC</name>
    <name evidence="7" type="ORF">QTP81_09250</name>
</gene>
<protein>
    <recommendedName>
        <fullName evidence="6">Outer membrane protein assembly factor BamC</fullName>
    </recommendedName>
</protein>
<proteinExistence type="inferred from homology"/>
<keyword evidence="8" id="KW-1185">Reference proteome</keyword>
<dbReference type="EMBL" id="JAUCBP010000007">
    <property type="protein sequence ID" value="MDM7860783.1"/>
    <property type="molecule type" value="Genomic_DNA"/>
</dbReference>
<evidence type="ECO:0000256" key="4">
    <source>
        <dbReference type="ARBA" id="ARBA00023237"/>
    </source>
</evidence>
<name>A0ABT7SX68_9ALTE</name>
<dbReference type="Gene3D" id="3.30.310.170">
    <property type="entry name" value="Outer membrane protein assembly factor BamC"/>
    <property type="match status" value="1"/>
</dbReference>
<dbReference type="InterPro" id="IPR010653">
    <property type="entry name" value="NlpB/DapX"/>
</dbReference>
<evidence type="ECO:0000313" key="7">
    <source>
        <dbReference type="EMBL" id="MDM7860783.1"/>
    </source>
</evidence>
<dbReference type="Proteomes" id="UP001234343">
    <property type="component" value="Unassembled WGS sequence"/>
</dbReference>
<comment type="function">
    <text evidence="6">Part of the outer membrane protein assembly complex, which is involved in assembly and insertion of beta-barrel proteins into the outer membrane.</text>
</comment>
<comment type="subunit">
    <text evidence="6">Part of the Bam complex.</text>
</comment>
<dbReference type="Pfam" id="PF06804">
    <property type="entry name" value="Lipoprotein_18"/>
    <property type="match status" value="1"/>
</dbReference>
<keyword evidence="5 6" id="KW-0449">Lipoprotein</keyword>
<keyword evidence="2 6" id="KW-0472">Membrane</keyword>
<keyword evidence="1 6" id="KW-0732">Signal</keyword>
<comment type="subcellular location">
    <subcellularLocation>
        <location evidence="6">Cell outer membrane</location>
        <topology evidence="6">Lipid-anchor</topology>
    </subcellularLocation>
</comment>
<keyword evidence="4 6" id="KW-0998">Cell outer membrane</keyword>
<dbReference type="Gene3D" id="3.30.530.50">
    <property type="match status" value="1"/>
</dbReference>
<reference evidence="7 8" key="1">
    <citation type="submission" date="2023-06" db="EMBL/GenBank/DDBJ databases">
        <title>Alteromonas sp. ASW11-36 isolated from intertidal sand.</title>
        <authorList>
            <person name="Li Y."/>
        </authorList>
    </citation>
    <scope>NUCLEOTIDE SEQUENCE [LARGE SCALE GENOMIC DNA]</scope>
    <source>
        <strain evidence="7 8">ASW11-36</strain>
    </source>
</reference>
<sequence>MAAKSLTVAAVSVGLLAACASKEERELASGGFKYTEATVGQTVKIPADVDTPNFSKKYELPTLGESAPRDLVGRNLPVVSPSLVLPVVTGSHITEGTKTATVWFDKVDDSQPLDQAIWNSLLAFLEAQGIGVDSFDPETNRLVTDWMIISSEEESSWYDWTSTESQTGRRFEFTLDMKSHGRSAALNAELVDYLASQGDTATDSLSLLEERQEEVGILNQVISHYDYEIRLATSRKIQQIRQGLDMEMGFDADGNPAFMIDSQYDIAWPRVQLVLRKLGFDVKDLDKSNGLLFVTFAGEDRSWWEGWFSSENDMGLDEDDYRLQMKKAGARTSLTFMNEESVPFEANQVSAIFPRFSEVMSDNDLDIQ</sequence>
<organism evidence="7 8">
    <name type="scientific">Alteromonas arenosi</name>
    <dbReference type="NCBI Taxonomy" id="3055817"/>
    <lineage>
        <taxon>Bacteria</taxon>
        <taxon>Pseudomonadati</taxon>
        <taxon>Pseudomonadota</taxon>
        <taxon>Gammaproteobacteria</taxon>
        <taxon>Alteromonadales</taxon>
        <taxon>Alteromonadaceae</taxon>
        <taxon>Alteromonas/Salinimonas group</taxon>
        <taxon>Alteromonas</taxon>
    </lineage>
</organism>
<keyword evidence="3 6" id="KW-0564">Palmitate</keyword>
<dbReference type="PROSITE" id="PS51257">
    <property type="entry name" value="PROKAR_LIPOPROTEIN"/>
    <property type="match status" value="1"/>
</dbReference>
<comment type="similarity">
    <text evidence="6">Belongs to the BamC family.</text>
</comment>
<evidence type="ECO:0000313" key="8">
    <source>
        <dbReference type="Proteomes" id="UP001234343"/>
    </source>
</evidence>
<evidence type="ECO:0000256" key="6">
    <source>
        <dbReference type="HAMAP-Rule" id="MF_00924"/>
    </source>
</evidence>
<evidence type="ECO:0000256" key="3">
    <source>
        <dbReference type="ARBA" id="ARBA00023139"/>
    </source>
</evidence>
<comment type="caution">
    <text evidence="7">The sequence shown here is derived from an EMBL/GenBank/DDBJ whole genome shotgun (WGS) entry which is preliminary data.</text>
</comment>
<dbReference type="RefSeq" id="WP_289365628.1">
    <property type="nucleotide sequence ID" value="NZ_JAUCBP010000007.1"/>
</dbReference>
<dbReference type="InterPro" id="IPR042268">
    <property type="entry name" value="BamC_C"/>
</dbReference>
<evidence type="ECO:0000256" key="5">
    <source>
        <dbReference type="ARBA" id="ARBA00023288"/>
    </source>
</evidence>
<evidence type="ECO:0000256" key="1">
    <source>
        <dbReference type="ARBA" id="ARBA00022729"/>
    </source>
</evidence>
<dbReference type="HAMAP" id="MF_00924">
    <property type="entry name" value="OM_assembly_BamC"/>
    <property type="match status" value="1"/>
</dbReference>
<evidence type="ECO:0000256" key="2">
    <source>
        <dbReference type="ARBA" id="ARBA00023136"/>
    </source>
</evidence>